<feature type="transmembrane region" description="Helical" evidence="1">
    <location>
        <begin position="6"/>
        <end position="25"/>
    </location>
</feature>
<accession>A0A0H3ZNB6</accession>
<sequence length="50" mass="5617">MVDYQTLLVFAVSSLCSGVGVGVTLKTDVKWLRLMLEKMDERVTRLENGN</sequence>
<keyword evidence="1" id="KW-0812">Transmembrane</keyword>
<proteinExistence type="predicted"/>
<keyword evidence="1" id="KW-0472">Membrane</keyword>
<protein>
    <submittedName>
        <fullName evidence="2">Uncharacterized protein</fullName>
    </submittedName>
</protein>
<evidence type="ECO:0000256" key="1">
    <source>
        <dbReference type="SAM" id="Phobius"/>
    </source>
</evidence>
<organism evidence="2">
    <name type="scientific">Vibrio sp. FF_482</name>
    <dbReference type="NCBI Taxonomy" id="1652836"/>
    <lineage>
        <taxon>Bacteria</taxon>
        <taxon>Pseudomonadati</taxon>
        <taxon>Pseudomonadota</taxon>
        <taxon>Gammaproteobacteria</taxon>
        <taxon>Vibrionales</taxon>
        <taxon>Vibrionaceae</taxon>
        <taxon>Vibrio</taxon>
    </lineage>
</organism>
<dbReference type="AlphaFoldDB" id="A0A0H3ZNB6"/>
<dbReference type="EMBL" id="KP795550">
    <property type="protein sequence ID" value="AKN37793.1"/>
    <property type="molecule type" value="Genomic_DNA"/>
</dbReference>
<reference evidence="2" key="1">
    <citation type="journal article" date="2015" name="MBio">
        <title>Eco-Evolutionary Dynamics of Episomes among Ecologically Cohesive Bacterial Populations.</title>
        <authorList>
            <person name="Xue H."/>
            <person name="Cordero O.X."/>
            <person name="Camas F.M."/>
            <person name="Trimble W."/>
            <person name="Meyer F."/>
            <person name="Guglielmini J."/>
            <person name="Rocha E.P."/>
            <person name="Polz M.F."/>
        </authorList>
    </citation>
    <scope>NUCLEOTIDE SEQUENCE</scope>
    <source>
        <strain evidence="2">FF_482</strain>
    </source>
</reference>
<keyword evidence="1" id="KW-1133">Transmembrane helix</keyword>
<name>A0A0H3ZNB6_9VIBR</name>
<evidence type="ECO:0000313" key="2">
    <source>
        <dbReference type="EMBL" id="AKN37793.1"/>
    </source>
</evidence>